<dbReference type="KEGG" id="mmi:MMAR_0636"/>
<dbReference type="Proteomes" id="UP000001190">
    <property type="component" value="Chromosome"/>
</dbReference>
<reference evidence="2 3" key="1">
    <citation type="journal article" date="2008" name="Genome Res.">
        <title>Insights from the complete genome sequence of Mycobacterium marinum on the evolution of Mycobacterium tuberculosis.</title>
        <authorList>
            <person name="Stinear T.P."/>
            <person name="Seemann T."/>
            <person name="Harrison P.F."/>
            <person name="Jenkin G.A."/>
            <person name="Davies J.K."/>
            <person name="Johnson P.D."/>
            <person name="Abdellah Z."/>
            <person name="Arrowsmith C."/>
            <person name="Chillingworth T."/>
            <person name="Churcher C."/>
            <person name="Clarke K."/>
            <person name="Cronin A."/>
            <person name="Davis P."/>
            <person name="Goodhead I."/>
            <person name="Holroyd N."/>
            <person name="Jagels K."/>
            <person name="Lord A."/>
            <person name="Moule S."/>
            <person name="Mungall K."/>
            <person name="Norbertczak H."/>
            <person name="Quail M.A."/>
            <person name="Rabbinowitsch E."/>
            <person name="Walker D."/>
            <person name="White B."/>
            <person name="Whitehead S."/>
            <person name="Small P.L."/>
            <person name="Brosch R."/>
            <person name="Ramakrishnan L."/>
            <person name="Fischbach M.A."/>
            <person name="Parkhill J."/>
            <person name="Cole S.T."/>
        </authorList>
    </citation>
    <scope>NUCLEOTIDE SEQUENCE [LARGE SCALE GENOMIC DNA]</scope>
    <source>
        <strain evidence="3">ATCC BAA-535 / M</strain>
    </source>
</reference>
<protein>
    <recommendedName>
        <fullName evidence="4">TnsA endonuclease N-terminal domain-containing protein</fullName>
    </recommendedName>
</protein>
<accession>B2HPS0</accession>
<feature type="region of interest" description="Disordered" evidence="1">
    <location>
        <begin position="294"/>
        <end position="326"/>
    </location>
</feature>
<dbReference type="InterPro" id="IPR048000">
    <property type="entry name" value="TnsA-like"/>
</dbReference>
<feature type="compositionally biased region" description="Polar residues" evidence="1">
    <location>
        <begin position="313"/>
        <end position="326"/>
    </location>
</feature>
<keyword evidence="3" id="KW-1185">Reference proteome</keyword>
<evidence type="ECO:0000256" key="1">
    <source>
        <dbReference type="SAM" id="MobiDB-lite"/>
    </source>
</evidence>
<name>B2HPS0_MYCMM</name>
<dbReference type="HOGENOM" id="CLU_852115_0_0_11"/>
<proteinExistence type="predicted"/>
<gene>
    <name evidence="2" type="ordered locus">MMAR_0636</name>
</gene>
<evidence type="ECO:0008006" key="4">
    <source>
        <dbReference type="Google" id="ProtNLM"/>
    </source>
</evidence>
<dbReference type="RefSeq" id="WP_012392595.1">
    <property type="nucleotide sequence ID" value="NC_010612.1"/>
</dbReference>
<dbReference type="NCBIfam" id="NF033179">
    <property type="entry name" value="TnsA_like_Actin"/>
    <property type="match status" value="1"/>
</dbReference>
<evidence type="ECO:0000313" key="2">
    <source>
        <dbReference type="EMBL" id="ACC39097.1"/>
    </source>
</evidence>
<organism evidence="2 3">
    <name type="scientific">Mycobacterium marinum (strain ATCC BAA-535 / M)</name>
    <dbReference type="NCBI Taxonomy" id="216594"/>
    <lineage>
        <taxon>Bacteria</taxon>
        <taxon>Bacillati</taxon>
        <taxon>Actinomycetota</taxon>
        <taxon>Actinomycetes</taxon>
        <taxon>Mycobacteriales</taxon>
        <taxon>Mycobacteriaceae</taxon>
        <taxon>Mycobacterium</taxon>
        <taxon>Mycobacterium ulcerans group</taxon>
    </lineage>
</organism>
<dbReference type="EMBL" id="CP000854">
    <property type="protein sequence ID" value="ACC39097.1"/>
    <property type="molecule type" value="Genomic_DNA"/>
</dbReference>
<dbReference type="AlphaFoldDB" id="B2HPS0"/>
<dbReference type="eggNOG" id="ENOG50332IR">
    <property type="taxonomic scope" value="Bacteria"/>
</dbReference>
<sequence length="326" mass="35926">MTSAAGAATKVSCIADDGEPVTVDFGRVDAGRVVRSRPVRIPVSRAGQRNYSGLYWSSTTQAHPAYESLLERDRLLLADFCPAVEWDGRSALLDSRHDGTRFRHNVPDLLLQHRNGAFTVVDVKPERTTKKPKVIDVLKWTDRVCRESGWHYEVWSGTNPTELSNVRFLSLAKRSRFVDRGSQLRVTDIDVTVTIAFDALCQQVDDSVRISLLFEDDYDRTALVRALRNAGEVLSSGSALVAADKADAGGLLNPAGPTTPIGPDNVLLRRKRHPLLAVARSRAHQLLRLPLRALHATSSGRRRPTGPNKAKPWSSTPPQAATITAW</sequence>
<evidence type="ECO:0000313" key="3">
    <source>
        <dbReference type="Proteomes" id="UP000001190"/>
    </source>
</evidence>
<dbReference type="STRING" id="216594.MMAR_0636"/>